<dbReference type="Proteomes" id="UP000595197">
    <property type="component" value="Chromosome"/>
</dbReference>
<dbReference type="Pfam" id="PF00990">
    <property type="entry name" value="GGDEF"/>
    <property type="match status" value="1"/>
</dbReference>
<reference evidence="6" key="1">
    <citation type="submission" date="2021-02" db="EMBL/GenBank/DDBJ databases">
        <title>Skermanella TT6 skin isolate.</title>
        <authorList>
            <person name="Lee K."/>
            <person name="Ganzorig M."/>
        </authorList>
    </citation>
    <scope>NUCLEOTIDE SEQUENCE</scope>
    <source>
        <strain evidence="6">TT6</strain>
    </source>
</reference>
<sequence length="876" mass="97486">MGDNACREIPADGRDELGDRPAGGTSVRPPRAVGGRAAEENRLSQIVDGCPVPVFVIDTSHRVTHWNRACEVVIGASAAEMIGTRNQRRIFYGIERPCMADLIVDGAPDDTVRLFYQDKFRRSATVSGAFEAEDYFPNLGGGPCWLSFTAAPLFDEDGVIIGAIETLQDITGRRNAEAALHAGERRFRELFASMRDGVVIFAPHDEGRDFVLADINPAAEALYRMSRSRALGRRLPEVLASSAQPETTADQAAELAEAVRRVWRSGVPESLMTVHLDSGGKPLDCRHNRLVRLPTSEVACLSEDITDRQRSQAEQEMVASVFRHTVEGIFVTDSDGVIISVNPAFTQITGYQEGEVVGQSSRLLRSPLQDEAFFDELWSRLKAEGSWQGQIWNRRKNGENFLEWVTITQVLDAAGRPYRYVAIFNDITDLHRKDEQIKHQAYHDALTGLPNRLLLADRIEQAIALARRQEHGVALLFIDLDHFKTINDCHGHDMGDRLLVEVARRLKSCVRESDTVARLGGDEFIVVVADADVAEGAPQVCQRILKALRAPFAQPQVEQVTASIGISLFPDDGGDADTLLKHADIAMYEAKRRSRNTISFFTSEMTRTMMRRLEMESDLRRAIEHDELEVHYQPKVDILKGAIYGMEALVRWFHPTRGMVPPDEFIPLAEEIGMIVPIGEWVLRTACRDAMELRRQGIPMQLSVNLSMRQFREADLVERIAATISEIGLDPSFLELELTESILMTEAAQSIAALNEIKRLGVTLSIDDFGTGYSSLSYLTKLPIDILKIDRSFIQHCGHDGNSATVVSAIINLADQLGHSVVAEGVETVAQLAFLRERRCSRIQGYLVGKPVPLHTFVAQLDRWRKIAVALANPII</sequence>
<dbReference type="CDD" id="cd00130">
    <property type="entry name" value="PAS"/>
    <property type="match status" value="2"/>
</dbReference>
<dbReference type="SUPFAM" id="SSF55073">
    <property type="entry name" value="Nucleotide cyclase"/>
    <property type="match status" value="1"/>
</dbReference>
<dbReference type="InterPro" id="IPR043128">
    <property type="entry name" value="Rev_trsase/Diguanyl_cyclase"/>
</dbReference>
<feature type="domain" description="GGDEF" evidence="5">
    <location>
        <begin position="471"/>
        <end position="603"/>
    </location>
</feature>
<dbReference type="RefSeq" id="WP_201073060.1">
    <property type="nucleotide sequence ID" value="NZ_CP067420.1"/>
</dbReference>
<dbReference type="InterPro" id="IPR001633">
    <property type="entry name" value="EAL_dom"/>
</dbReference>
<feature type="domain" description="PAC" evidence="3">
    <location>
        <begin position="130"/>
        <end position="182"/>
    </location>
</feature>
<feature type="domain" description="PAC" evidence="3">
    <location>
        <begin position="385"/>
        <end position="439"/>
    </location>
</feature>
<dbReference type="Gene3D" id="3.30.450.20">
    <property type="entry name" value="PAS domain"/>
    <property type="match status" value="3"/>
</dbReference>
<accession>A0ABX7B2F0</accession>
<feature type="domain" description="PAS" evidence="2">
    <location>
        <begin position="39"/>
        <end position="83"/>
    </location>
</feature>
<dbReference type="SMART" id="SM00267">
    <property type="entry name" value="GGDEF"/>
    <property type="match status" value="1"/>
</dbReference>
<gene>
    <name evidence="6" type="ORF">IGS68_20175</name>
</gene>
<evidence type="ECO:0000259" key="4">
    <source>
        <dbReference type="PROSITE" id="PS50883"/>
    </source>
</evidence>
<dbReference type="Pfam" id="PF00563">
    <property type="entry name" value="EAL"/>
    <property type="match status" value="1"/>
</dbReference>
<dbReference type="SUPFAM" id="SSF141868">
    <property type="entry name" value="EAL domain-like"/>
    <property type="match status" value="1"/>
</dbReference>
<dbReference type="InterPro" id="IPR000160">
    <property type="entry name" value="GGDEF_dom"/>
</dbReference>
<dbReference type="InterPro" id="IPR013656">
    <property type="entry name" value="PAS_4"/>
</dbReference>
<dbReference type="SMART" id="SM00091">
    <property type="entry name" value="PAS"/>
    <property type="match status" value="3"/>
</dbReference>
<dbReference type="PROSITE" id="PS50112">
    <property type="entry name" value="PAS"/>
    <property type="match status" value="2"/>
</dbReference>
<dbReference type="PROSITE" id="PS50887">
    <property type="entry name" value="GGDEF"/>
    <property type="match status" value="1"/>
</dbReference>
<evidence type="ECO:0000259" key="5">
    <source>
        <dbReference type="PROSITE" id="PS50887"/>
    </source>
</evidence>
<dbReference type="InterPro" id="IPR035965">
    <property type="entry name" value="PAS-like_dom_sf"/>
</dbReference>
<dbReference type="SUPFAM" id="SSF55785">
    <property type="entry name" value="PYP-like sensor domain (PAS domain)"/>
    <property type="match status" value="3"/>
</dbReference>
<name>A0ABX7B2F0_9PROT</name>
<dbReference type="PIRSF" id="PIRSF005925">
    <property type="entry name" value="Dos"/>
    <property type="match status" value="1"/>
</dbReference>
<dbReference type="NCBIfam" id="TIGR00254">
    <property type="entry name" value="GGDEF"/>
    <property type="match status" value="1"/>
</dbReference>
<dbReference type="CDD" id="cd01948">
    <property type="entry name" value="EAL"/>
    <property type="match status" value="1"/>
</dbReference>
<proteinExistence type="predicted"/>
<protein>
    <submittedName>
        <fullName evidence="6">EAL domain-containing protein</fullName>
    </submittedName>
</protein>
<dbReference type="InterPro" id="IPR012226">
    <property type="entry name" value="Diguanyl_cyclase/Pdiesterase"/>
</dbReference>
<dbReference type="SMART" id="SM00086">
    <property type="entry name" value="PAC"/>
    <property type="match status" value="2"/>
</dbReference>
<dbReference type="InterPro" id="IPR035919">
    <property type="entry name" value="EAL_sf"/>
</dbReference>
<dbReference type="InterPro" id="IPR000700">
    <property type="entry name" value="PAS-assoc_C"/>
</dbReference>
<dbReference type="SMART" id="SM00052">
    <property type="entry name" value="EAL"/>
    <property type="match status" value="1"/>
</dbReference>
<dbReference type="Pfam" id="PF08448">
    <property type="entry name" value="PAS_4"/>
    <property type="match status" value="1"/>
</dbReference>
<feature type="region of interest" description="Disordered" evidence="1">
    <location>
        <begin position="1"/>
        <end position="37"/>
    </location>
</feature>
<dbReference type="PANTHER" id="PTHR44757:SF2">
    <property type="entry name" value="BIOFILM ARCHITECTURE MAINTENANCE PROTEIN MBAA"/>
    <property type="match status" value="1"/>
</dbReference>
<evidence type="ECO:0000313" key="6">
    <source>
        <dbReference type="EMBL" id="QQP88346.1"/>
    </source>
</evidence>
<dbReference type="InterPro" id="IPR000014">
    <property type="entry name" value="PAS"/>
</dbReference>
<feature type="domain" description="PAS" evidence="2">
    <location>
        <begin position="314"/>
        <end position="360"/>
    </location>
</feature>
<feature type="compositionally biased region" description="Basic and acidic residues" evidence="1">
    <location>
        <begin position="1"/>
        <end position="19"/>
    </location>
</feature>
<dbReference type="Pfam" id="PF13426">
    <property type="entry name" value="PAS_9"/>
    <property type="match status" value="2"/>
</dbReference>
<dbReference type="InterPro" id="IPR052155">
    <property type="entry name" value="Biofilm_reg_signaling"/>
</dbReference>
<evidence type="ECO:0000259" key="2">
    <source>
        <dbReference type="PROSITE" id="PS50112"/>
    </source>
</evidence>
<dbReference type="NCBIfam" id="TIGR00229">
    <property type="entry name" value="sensory_box"/>
    <property type="match status" value="2"/>
</dbReference>
<dbReference type="InterPro" id="IPR001610">
    <property type="entry name" value="PAC"/>
</dbReference>
<organism evidence="6 7">
    <name type="scientific">Skermanella cutis</name>
    <dbReference type="NCBI Taxonomy" id="2775420"/>
    <lineage>
        <taxon>Bacteria</taxon>
        <taxon>Pseudomonadati</taxon>
        <taxon>Pseudomonadota</taxon>
        <taxon>Alphaproteobacteria</taxon>
        <taxon>Rhodospirillales</taxon>
        <taxon>Azospirillaceae</taxon>
        <taxon>Skermanella</taxon>
    </lineage>
</organism>
<dbReference type="Gene3D" id="3.30.70.270">
    <property type="match status" value="1"/>
</dbReference>
<evidence type="ECO:0000256" key="1">
    <source>
        <dbReference type="SAM" id="MobiDB-lite"/>
    </source>
</evidence>
<dbReference type="PROSITE" id="PS50883">
    <property type="entry name" value="EAL"/>
    <property type="match status" value="1"/>
</dbReference>
<keyword evidence="7" id="KW-1185">Reference proteome</keyword>
<feature type="domain" description="EAL" evidence="4">
    <location>
        <begin position="612"/>
        <end position="865"/>
    </location>
</feature>
<evidence type="ECO:0000313" key="7">
    <source>
        <dbReference type="Proteomes" id="UP000595197"/>
    </source>
</evidence>
<dbReference type="CDD" id="cd01949">
    <property type="entry name" value="GGDEF"/>
    <property type="match status" value="1"/>
</dbReference>
<dbReference type="Gene3D" id="3.20.20.450">
    <property type="entry name" value="EAL domain"/>
    <property type="match status" value="1"/>
</dbReference>
<dbReference type="EMBL" id="CP067420">
    <property type="protein sequence ID" value="QQP88346.1"/>
    <property type="molecule type" value="Genomic_DNA"/>
</dbReference>
<dbReference type="PANTHER" id="PTHR44757">
    <property type="entry name" value="DIGUANYLATE CYCLASE DGCP"/>
    <property type="match status" value="1"/>
</dbReference>
<dbReference type="InterPro" id="IPR029787">
    <property type="entry name" value="Nucleotide_cyclase"/>
</dbReference>
<dbReference type="PROSITE" id="PS50113">
    <property type="entry name" value="PAC"/>
    <property type="match status" value="2"/>
</dbReference>
<evidence type="ECO:0000259" key="3">
    <source>
        <dbReference type="PROSITE" id="PS50113"/>
    </source>
</evidence>